<evidence type="ECO:0000256" key="2">
    <source>
        <dbReference type="ARBA" id="ARBA00023125"/>
    </source>
</evidence>
<dbReference type="Proteomes" id="UP001370299">
    <property type="component" value="Unassembled WGS sequence"/>
</dbReference>
<evidence type="ECO:0000259" key="5">
    <source>
        <dbReference type="PROSITE" id="PS51898"/>
    </source>
</evidence>
<name>A0ABU8YAP6_9MICO</name>
<evidence type="ECO:0000256" key="4">
    <source>
        <dbReference type="SAM" id="MobiDB-lite"/>
    </source>
</evidence>
<dbReference type="RefSeq" id="WP_340197193.1">
    <property type="nucleotide sequence ID" value="NZ_JBBKAP010000057.1"/>
</dbReference>
<evidence type="ECO:0000256" key="1">
    <source>
        <dbReference type="ARBA" id="ARBA00008857"/>
    </source>
</evidence>
<reference evidence="6 7" key="1">
    <citation type="submission" date="2024-03" db="EMBL/GenBank/DDBJ databases">
        <title>Whole genomes of four grape xylem sap localized bacterial endophytes.</title>
        <authorList>
            <person name="Kumar G."/>
            <person name="Savka M.A."/>
        </authorList>
    </citation>
    <scope>NUCLEOTIDE SEQUENCE [LARGE SCALE GENOMIC DNA]</scope>
    <source>
        <strain evidence="6 7">RIT_GXS8</strain>
    </source>
</reference>
<feature type="region of interest" description="Disordered" evidence="4">
    <location>
        <begin position="1"/>
        <end position="20"/>
    </location>
</feature>
<gene>
    <name evidence="6" type="ORF">WMN62_10535</name>
</gene>
<feature type="domain" description="Tyr recombinase" evidence="5">
    <location>
        <begin position="157"/>
        <end position="343"/>
    </location>
</feature>
<sequence length="361" mass="39741">MSSVKQRPNGQWRARYRDDEGKEHAKQFNLKRDAQAWLDEITSAQLTGTYVAPAASRGTLEEFYADWSQRQQWTANTRRLADRAVGECTFKAVPFGRLRRSHGEAYVKQLASALAPTTVKTRAAYVRIALRAAILDRRLANDPLEGVKLPAARKTEHTMRVPSPAEVRAIRGAIDPAWAAFVDVMAYAGLRIGEAAGLQVGDIDFLRRTIHVQRQIQNRVGGLDIIGPKHGSERVVPVPDELVQRLSRHIEAIGVYGNERWMFGRPPSPTALRHYFVDACRAAGITGVTPHDMRHHYASGLIWGGLDAVAVSRALGHSSPAITLDVYAHIWPDAADRTRAAATALMSSTADSADDLRTTGS</sequence>
<comment type="similarity">
    <text evidence="1">Belongs to the 'phage' integrase family.</text>
</comment>
<dbReference type="PANTHER" id="PTHR30349">
    <property type="entry name" value="PHAGE INTEGRASE-RELATED"/>
    <property type="match status" value="1"/>
</dbReference>
<dbReference type="PROSITE" id="PS51898">
    <property type="entry name" value="TYR_RECOMBINASE"/>
    <property type="match status" value="1"/>
</dbReference>
<dbReference type="InterPro" id="IPR050090">
    <property type="entry name" value="Tyrosine_recombinase_XerCD"/>
</dbReference>
<protein>
    <submittedName>
        <fullName evidence="6">Site-specific integrase</fullName>
    </submittedName>
</protein>
<dbReference type="Pfam" id="PF00589">
    <property type="entry name" value="Phage_integrase"/>
    <property type="match status" value="1"/>
</dbReference>
<dbReference type="Pfam" id="PF26003">
    <property type="entry name" value="Integrase_N_phage"/>
    <property type="match status" value="1"/>
</dbReference>
<dbReference type="PANTHER" id="PTHR30349:SF64">
    <property type="entry name" value="PROPHAGE INTEGRASE INTD-RELATED"/>
    <property type="match status" value="1"/>
</dbReference>
<dbReference type="InterPro" id="IPR013762">
    <property type="entry name" value="Integrase-like_cat_sf"/>
</dbReference>
<evidence type="ECO:0000313" key="6">
    <source>
        <dbReference type="EMBL" id="MEK0171908.1"/>
    </source>
</evidence>
<dbReference type="CDD" id="cd01189">
    <property type="entry name" value="INT_ICEBs1_C_like"/>
    <property type="match status" value="1"/>
</dbReference>
<comment type="caution">
    <text evidence="6">The sequence shown here is derived from an EMBL/GenBank/DDBJ whole genome shotgun (WGS) entry which is preliminary data.</text>
</comment>
<dbReference type="SUPFAM" id="SSF56349">
    <property type="entry name" value="DNA breaking-rejoining enzymes"/>
    <property type="match status" value="1"/>
</dbReference>
<dbReference type="EMBL" id="JBBLYY010000051">
    <property type="protein sequence ID" value="MEK0171908.1"/>
    <property type="molecule type" value="Genomic_DNA"/>
</dbReference>
<evidence type="ECO:0000256" key="3">
    <source>
        <dbReference type="ARBA" id="ARBA00023172"/>
    </source>
</evidence>
<dbReference type="InterPro" id="IPR010998">
    <property type="entry name" value="Integrase_recombinase_N"/>
</dbReference>
<keyword evidence="2" id="KW-0238">DNA-binding</keyword>
<evidence type="ECO:0000313" key="7">
    <source>
        <dbReference type="Proteomes" id="UP001370299"/>
    </source>
</evidence>
<accession>A0ABU8YAP6</accession>
<dbReference type="InterPro" id="IPR011010">
    <property type="entry name" value="DNA_brk_join_enz"/>
</dbReference>
<organism evidence="6 7">
    <name type="scientific">Curtobacterium citreum</name>
    <dbReference type="NCBI Taxonomy" id="2036"/>
    <lineage>
        <taxon>Bacteria</taxon>
        <taxon>Bacillati</taxon>
        <taxon>Actinomycetota</taxon>
        <taxon>Actinomycetes</taxon>
        <taxon>Micrococcales</taxon>
        <taxon>Microbacteriaceae</taxon>
        <taxon>Curtobacterium</taxon>
    </lineage>
</organism>
<proteinExistence type="inferred from homology"/>
<dbReference type="InterPro" id="IPR058717">
    <property type="entry name" value="Phage_L5_Integrase_N"/>
</dbReference>
<dbReference type="InterPro" id="IPR002104">
    <property type="entry name" value="Integrase_catalytic"/>
</dbReference>
<keyword evidence="7" id="KW-1185">Reference proteome</keyword>
<dbReference type="Gene3D" id="1.10.150.130">
    <property type="match status" value="1"/>
</dbReference>
<dbReference type="Gene3D" id="1.10.443.10">
    <property type="entry name" value="Intergrase catalytic core"/>
    <property type="match status" value="1"/>
</dbReference>
<keyword evidence="3" id="KW-0233">DNA recombination</keyword>